<dbReference type="PANTHER" id="PTHR47435">
    <property type="entry name" value="KELCH REPEAT PROTEIN (AFU_ORTHOLOGUE AFUA_5G12780)"/>
    <property type="match status" value="1"/>
</dbReference>
<dbReference type="InterPro" id="IPR015915">
    <property type="entry name" value="Kelch-typ_b-propeller"/>
</dbReference>
<evidence type="ECO:0000313" key="6">
    <source>
        <dbReference type="Proteomes" id="UP000799772"/>
    </source>
</evidence>
<organism evidence="5 6">
    <name type="scientific">Rhizodiscina lignyota</name>
    <dbReference type="NCBI Taxonomy" id="1504668"/>
    <lineage>
        <taxon>Eukaryota</taxon>
        <taxon>Fungi</taxon>
        <taxon>Dikarya</taxon>
        <taxon>Ascomycota</taxon>
        <taxon>Pezizomycotina</taxon>
        <taxon>Dothideomycetes</taxon>
        <taxon>Pleosporomycetidae</taxon>
        <taxon>Aulographales</taxon>
        <taxon>Rhizodiscinaceae</taxon>
        <taxon>Rhizodiscina</taxon>
    </lineage>
</organism>
<dbReference type="GO" id="GO:0019760">
    <property type="term" value="P:glucosinolate metabolic process"/>
    <property type="evidence" value="ECO:0007669"/>
    <property type="project" value="UniProtKB-ARBA"/>
</dbReference>
<accession>A0A9P4MBF8</accession>
<keyword evidence="6" id="KW-1185">Reference proteome</keyword>
<dbReference type="Gene3D" id="2.120.10.80">
    <property type="entry name" value="Kelch-type beta propeller"/>
    <property type="match status" value="1"/>
</dbReference>
<evidence type="ECO:0000256" key="1">
    <source>
        <dbReference type="ARBA" id="ARBA00022737"/>
    </source>
</evidence>
<keyword evidence="4" id="KW-0472">Membrane</keyword>
<dbReference type="AlphaFoldDB" id="A0A9P4MBF8"/>
<feature type="non-terminal residue" evidence="5">
    <location>
        <position position="503"/>
    </location>
</feature>
<feature type="region of interest" description="Disordered" evidence="3">
    <location>
        <begin position="436"/>
        <end position="461"/>
    </location>
</feature>
<keyword evidence="4" id="KW-1133">Transmembrane helix</keyword>
<keyword evidence="4" id="KW-0812">Transmembrane</keyword>
<gene>
    <name evidence="5" type="ORF">NA57DRAFT_13748</name>
</gene>
<evidence type="ECO:0000256" key="4">
    <source>
        <dbReference type="SAM" id="Phobius"/>
    </source>
</evidence>
<dbReference type="PANTHER" id="PTHR47435:SF4">
    <property type="entry name" value="KELCH REPEAT PROTEIN (AFU_ORTHOLOGUE AFUA_5G12780)"/>
    <property type="match status" value="1"/>
</dbReference>
<dbReference type="InterPro" id="IPR011043">
    <property type="entry name" value="Gal_Oxase/kelch_b-propeller"/>
</dbReference>
<feature type="non-terminal residue" evidence="5">
    <location>
        <position position="1"/>
    </location>
</feature>
<dbReference type="Gene3D" id="1.20.5.510">
    <property type="entry name" value="Single helix bin"/>
    <property type="match status" value="1"/>
</dbReference>
<keyword evidence="2" id="KW-0408">Iron</keyword>
<feature type="transmembrane region" description="Helical" evidence="4">
    <location>
        <begin position="465"/>
        <end position="488"/>
    </location>
</feature>
<dbReference type="SUPFAM" id="SSF50965">
    <property type="entry name" value="Galactose oxidase, central domain"/>
    <property type="match status" value="1"/>
</dbReference>
<comment type="caution">
    <text evidence="5">The sequence shown here is derived from an EMBL/GenBank/DDBJ whole genome shotgun (WGS) entry which is preliminary data.</text>
</comment>
<dbReference type="OrthoDB" id="10251809at2759"/>
<dbReference type="Proteomes" id="UP000799772">
    <property type="component" value="Unassembled WGS sequence"/>
</dbReference>
<sequence>LLALTLFTVRSFQQHDPLTNYCRLFGHQAALVDRKIYIDGGLRNWNSLDKDPKNYTNTYLLYADLDVGFRGFPQEYDNLTKGSDVPSVNGGMLWPDSVNKVIWLYGGEFYESKPDNFSLWFYDIIYDTWNQTKADVSQVQRASYGAGAVDQAQSGWYYGGWLSNNSIPGWTGTPNASTTLMQYNMTGESFTPNPGPPDNIPRAEGVMLYLPASDAGMLVYFGGVQTPFDNGTSIGLLTVQEILVYDISDNRWYTQNTTGHVPGSRRRFCAGVTWPSDQSSYNIYLYGGASVYADVVGYDDIYILSIPSFTWTKASCHSFHPPWWQDPQLFPKNAMSCTVIDGAQMDIMGGTYPNSTACDLPAVQGQHNLDLGKNNPQNTQWHSFQPNVTSYQVPPEVIATIGGGANGGATATAPSEGWGDSNLSVYFGRKVTPATQTPTRYIPPTATGAAPSPTPTHHKSSDAGAIAGGTVGGVVGLALILGAVFFYLRRRKRAQPPPPIQPP</sequence>
<evidence type="ECO:0000256" key="3">
    <source>
        <dbReference type="SAM" id="MobiDB-lite"/>
    </source>
</evidence>
<dbReference type="EMBL" id="ML978125">
    <property type="protein sequence ID" value="KAF2099699.1"/>
    <property type="molecule type" value="Genomic_DNA"/>
</dbReference>
<keyword evidence="1" id="KW-0677">Repeat</keyword>
<name>A0A9P4MBF8_9PEZI</name>
<protein>
    <submittedName>
        <fullName evidence="5">Uncharacterized protein</fullName>
    </submittedName>
</protein>
<proteinExistence type="predicted"/>
<evidence type="ECO:0000256" key="2">
    <source>
        <dbReference type="ARBA" id="ARBA00023004"/>
    </source>
</evidence>
<reference evidence="5" key="1">
    <citation type="journal article" date="2020" name="Stud. Mycol.">
        <title>101 Dothideomycetes genomes: a test case for predicting lifestyles and emergence of pathogens.</title>
        <authorList>
            <person name="Haridas S."/>
            <person name="Albert R."/>
            <person name="Binder M."/>
            <person name="Bloem J."/>
            <person name="Labutti K."/>
            <person name="Salamov A."/>
            <person name="Andreopoulos B."/>
            <person name="Baker S."/>
            <person name="Barry K."/>
            <person name="Bills G."/>
            <person name="Bluhm B."/>
            <person name="Cannon C."/>
            <person name="Castanera R."/>
            <person name="Culley D."/>
            <person name="Daum C."/>
            <person name="Ezra D."/>
            <person name="Gonzalez J."/>
            <person name="Henrissat B."/>
            <person name="Kuo A."/>
            <person name="Liang C."/>
            <person name="Lipzen A."/>
            <person name="Lutzoni F."/>
            <person name="Magnuson J."/>
            <person name="Mondo S."/>
            <person name="Nolan M."/>
            <person name="Ohm R."/>
            <person name="Pangilinan J."/>
            <person name="Park H.-J."/>
            <person name="Ramirez L."/>
            <person name="Alfaro M."/>
            <person name="Sun H."/>
            <person name="Tritt A."/>
            <person name="Yoshinaga Y."/>
            <person name="Zwiers L.-H."/>
            <person name="Turgeon B."/>
            <person name="Goodwin S."/>
            <person name="Spatafora J."/>
            <person name="Crous P."/>
            <person name="Grigoriev I."/>
        </authorList>
    </citation>
    <scope>NUCLEOTIDE SEQUENCE</scope>
    <source>
        <strain evidence="5">CBS 133067</strain>
    </source>
</reference>
<evidence type="ECO:0000313" key="5">
    <source>
        <dbReference type="EMBL" id="KAF2099699.1"/>
    </source>
</evidence>